<comment type="similarity">
    <text evidence="3">Belongs to the helicase family. RecQ subfamily.</text>
</comment>
<evidence type="ECO:0000256" key="6">
    <source>
        <dbReference type="ARBA" id="ARBA00022806"/>
    </source>
</evidence>
<dbReference type="InterPro" id="IPR010997">
    <property type="entry name" value="HRDC-like_sf"/>
</dbReference>
<dbReference type="PROSITE" id="PS00690">
    <property type="entry name" value="DEAH_ATP_HELICASE"/>
    <property type="match status" value="1"/>
</dbReference>
<dbReference type="InterPro" id="IPR044876">
    <property type="entry name" value="HRDC_dom_sf"/>
</dbReference>
<dbReference type="GO" id="GO:0009378">
    <property type="term" value="F:four-way junction helicase activity"/>
    <property type="evidence" value="ECO:0007669"/>
    <property type="project" value="TreeGrafter"/>
</dbReference>
<dbReference type="STRING" id="71784.A0A1Y2B2Q1"/>
<evidence type="ECO:0000256" key="1">
    <source>
        <dbReference type="ARBA" id="ARBA00001947"/>
    </source>
</evidence>
<dbReference type="Pfam" id="PF00271">
    <property type="entry name" value="Helicase_C"/>
    <property type="match status" value="1"/>
</dbReference>
<comment type="catalytic activity">
    <reaction evidence="11">
        <text>Couples ATP hydrolysis with the unwinding of duplex DNA by translocating in the 3'-5' direction.</text>
        <dbReference type="EC" id="5.6.2.4"/>
    </reaction>
</comment>
<keyword evidence="8" id="KW-0238">DNA-binding</keyword>
<keyword evidence="10" id="KW-0539">Nucleus</keyword>
<evidence type="ECO:0000256" key="10">
    <source>
        <dbReference type="ARBA" id="ARBA00023242"/>
    </source>
</evidence>
<dbReference type="SUPFAM" id="SSF47819">
    <property type="entry name" value="HRDC-like"/>
    <property type="match status" value="1"/>
</dbReference>
<evidence type="ECO:0000256" key="13">
    <source>
        <dbReference type="SAM" id="MobiDB-lite"/>
    </source>
</evidence>
<dbReference type="FunFam" id="3.40.50.300:FF:001389">
    <property type="entry name" value="ATP-dependent DNA helicase RecQ"/>
    <property type="match status" value="1"/>
</dbReference>
<dbReference type="Gene3D" id="3.40.50.300">
    <property type="entry name" value="P-loop containing nucleotide triphosphate hydrolases"/>
    <property type="match status" value="2"/>
</dbReference>
<comment type="caution">
    <text evidence="16">The sequence shown here is derived from an EMBL/GenBank/DDBJ whole genome shotgun (WGS) entry which is preliminary data.</text>
</comment>
<evidence type="ECO:0000256" key="5">
    <source>
        <dbReference type="ARBA" id="ARBA00022801"/>
    </source>
</evidence>
<dbReference type="SUPFAM" id="SSF52540">
    <property type="entry name" value="P-loop containing nucleoside triphosphate hydrolases"/>
    <property type="match status" value="1"/>
</dbReference>
<sequence length="1221" mass="133643">MSGPRNNLGDMLARLKGAGAPSAPSEPATKPSFSLARRAPTAPRTTASAQYLLQDEGRDKLTPDTGEGSEGHKQSRSSLSAPTVVSAPPNVSPFFTPHAQHTTAHTSGAPTPSEARAMKRLSNGSDKSSTGARETVPVERPIMSGPSPYDPKLDAIPSDRLQAMIIKNQDEKMALMEQQAELKSGADDFMGEDPEMIEMKIGLLTKRLKDLKAALVARAHGTPSVKHAPTGSTSSAASTLASNPAHNYPTPETAAGPSRIRGSNQTGWGAERSVGPSSDDSAVAQRLVLGEMHGAPSNRPPQSRTQASSRKRPVVPPEYDDFDLAAAENDDSSRHLIPPSDSPAPKNTPPRSRRKAVARPAPNVMDFDDIPPELLFSSPPLSAVQPFPRAEASSSRRPLRDRVPASSPPYVQVPKAIQVDVNYSWSKEVAQKLRQVFKLPNFRTHQKEAIDATMAGKDVFVLMPTGGGKSLTYQLPAVCSGGATRGVTFVVSPLISLINDQSRHLIKLGIPVIAYTGDLSQSDKNMAHEQLSLPEPHTKVVYVTPEMLVACFDHETAFKRILKGLLMRKRLARFVIDEAHCVSQWGHDFRSDYLRLGELRREYPGVPIMALTATAQNKVQDDIIRSLSIQGCEKLSQSFNRPNLHYEIRPKRKDCLGDIVAFISTQPKDASGIIYCSSRDKCEILAKDLRDKHGLEAYHYHAGMSKGDRRKVQEGWQEHKFEIIVATIAFGMGIDKPDVRYVIHHSLPRSLEGYYQETGRAGRDGKNSTCILYYSFGDSKTVFGLIDKDRNLTHAQKERQKASMSEVLRYCNNKTDCRRVQVLAFFNEVFDPAECHQGCDVCLGRDRNIFTIEDVTDDACKVIRMIKAFEVDDQITILNAVDCFRGRGGSSGKGLEQNAMFGSGKDWDRGEAERLIQTLLIEGALAERFVANAAGWNNAYLKLGKVANLYLSGKKKLKMDFRQKSPSKQASKATTSKSTRGRAAGNQPQIDRFAQSVRNPVARKRSLRQIAEEEQEFETSPWGDTDDEFVPDADDPIELSDGGTEVDEPLASTSSRKKRKQVDQVMEIDRAGAGSPVEQCFKRLKAIKASFARDPSAPLLADEVLEMIAATMPMNQKALMAIEGFTLAQWKTYGSRIIAACMKYKVFTALDAVPSNLPIIRSKAAGVSLAQSIQSYAYNANGGPSKTTSVQAKTRQTSLLGRPGGAKPVTVTRGAKPVPRF</sequence>
<keyword evidence="6" id="KW-0347">Helicase</keyword>
<evidence type="ECO:0000259" key="14">
    <source>
        <dbReference type="PROSITE" id="PS51192"/>
    </source>
</evidence>
<dbReference type="InterPro" id="IPR002464">
    <property type="entry name" value="DNA/RNA_helicase_DEAH_CS"/>
</dbReference>
<protein>
    <recommendedName>
        <fullName evidence="12">DNA 3'-5' helicase</fullName>
        <ecNumber evidence="12">5.6.2.4</ecNumber>
    </recommendedName>
</protein>
<feature type="region of interest" description="Disordered" evidence="13">
    <location>
        <begin position="380"/>
        <end position="407"/>
    </location>
</feature>
<dbReference type="PROSITE" id="PS51192">
    <property type="entry name" value="HELICASE_ATP_BIND_1"/>
    <property type="match status" value="1"/>
</dbReference>
<dbReference type="FunCoup" id="A0A1Y2B2Q1">
    <property type="interactions" value="196"/>
</dbReference>
<dbReference type="PROSITE" id="PS51194">
    <property type="entry name" value="HELICASE_CTER"/>
    <property type="match status" value="1"/>
</dbReference>
<keyword evidence="17" id="KW-1185">Reference proteome</keyword>
<evidence type="ECO:0000313" key="16">
    <source>
        <dbReference type="EMBL" id="ORY29016.1"/>
    </source>
</evidence>
<dbReference type="Proteomes" id="UP000193986">
    <property type="component" value="Unassembled WGS sequence"/>
</dbReference>
<dbReference type="InterPro" id="IPR036390">
    <property type="entry name" value="WH_DNA-bd_sf"/>
</dbReference>
<reference evidence="16 17" key="1">
    <citation type="submission" date="2016-07" db="EMBL/GenBank/DDBJ databases">
        <title>Pervasive Adenine N6-methylation of Active Genes in Fungi.</title>
        <authorList>
            <consortium name="DOE Joint Genome Institute"/>
            <person name="Mondo S.J."/>
            <person name="Dannebaum R.O."/>
            <person name="Kuo R.C."/>
            <person name="Labutti K."/>
            <person name="Haridas S."/>
            <person name="Kuo A."/>
            <person name="Salamov A."/>
            <person name="Ahrendt S.R."/>
            <person name="Lipzen A."/>
            <person name="Sullivan W."/>
            <person name="Andreopoulos W.B."/>
            <person name="Clum A."/>
            <person name="Lindquist E."/>
            <person name="Daum C."/>
            <person name="Ramamoorthy G.K."/>
            <person name="Gryganskyi A."/>
            <person name="Culley D."/>
            <person name="Magnuson J.K."/>
            <person name="James T.Y."/>
            <person name="O'Malley M.A."/>
            <person name="Stajich J.E."/>
            <person name="Spatafora J.W."/>
            <person name="Visel A."/>
            <person name="Grigoriev I.V."/>
        </authorList>
    </citation>
    <scope>NUCLEOTIDE SEQUENCE [LARGE SCALE GENOMIC DNA]</scope>
    <source>
        <strain evidence="16 17">68-887.2</strain>
    </source>
</reference>
<dbReference type="CDD" id="cd18794">
    <property type="entry name" value="SF2_C_RecQ"/>
    <property type="match status" value="1"/>
</dbReference>
<dbReference type="SMART" id="SM00487">
    <property type="entry name" value="DEXDc"/>
    <property type="match status" value="1"/>
</dbReference>
<comment type="cofactor">
    <cofactor evidence="1">
        <name>Zn(2+)</name>
        <dbReference type="ChEBI" id="CHEBI:29105"/>
    </cofactor>
</comment>
<dbReference type="GO" id="GO:0005737">
    <property type="term" value="C:cytoplasm"/>
    <property type="evidence" value="ECO:0007669"/>
    <property type="project" value="TreeGrafter"/>
</dbReference>
<dbReference type="GO" id="GO:0005694">
    <property type="term" value="C:chromosome"/>
    <property type="evidence" value="ECO:0007669"/>
    <property type="project" value="TreeGrafter"/>
</dbReference>
<feature type="compositionally biased region" description="Acidic residues" evidence="13">
    <location>
        <begin position="1024"/>
        <end position="1048"/>
    </location>
</feature>
<evidence type="ECO:0000256" key="8">
    <source>
        <dbReference type="ARBA" id="ARBA00023125"/>
    </source>
</evidence>
<dbReference type="GO" id="GO:0043138">
    <property type="term" value="F:3'-5' DNA helicase activity"/>
    <property type="evidence" value="ECO:0007669"/>
    <property type="project" value="UniProtKB-EC"/>
</dbReference>
<keyword evidence="4" id="KW-0547">Nucleotide-binding</keyword>
<evidence type="ECO:0000313" key="17">
    <source>
        <dbReference type="Proteomes" id="UP000193986"/>
    </source>
</evidence>
<dbReference type="Pfam" id="PF09382">
    <property type="entry name" value="RQC"/>
    <property type="match status" value="1"/>
</dbReference>
<evidence type="ECO:0000256" key="9">
    <source>
        <dbReference type="ARBA" id="ARBA00023235"/>
    </source>
</evidence>
<feature type="compositionally biased region" description="Low complexity" evidence="13">
    <location>
        <begin position="17"/>
        <end position="28"/>
    </location>
</feature>
<dbReference type="NCBIfam" id="TIGR00614">
    <property type="entry name" value="recQ_fam"/>
    <property type="match status" value="1"/>
</dbReference>
<evidence type="ECO:0000256" key="3">
    <source>
        <dbReference type="ARBA" id="ARBA00005446"/>
    </source>
</evidence>
<feature type="region of interest" description="Disordered" evidence="13">
    <location>
        <begin position="1"/>
        <end position="155"/>
    </location>
</feature>
<dbReference type="GO" id="GO:0016787">
    <property type="term" value="F:hydrolase activity"/>
    <property type="evidence" value="ECO:0007669"/>
    <property type="project" value="UniProtKB-KW"/>
</dbReference>
<feature type="compositionally biased region" description="Polar residues" evidence="13">
    <location>
        <begin position="122"/>
        <end position="132"/>
    </location>
</feature>
<dbReference type="InterPro" id="IPR001650">
    <property type="entry name" value="Helicase_C-like"/>
</dbReference>
<dbReference type="InterPro" id="IPR027417">
    <property type="entry name" value="P-loop_NTPase"/>
</dbReference>
<keyword evidence="9" id="KW-0413">Isomerase</keyword>
<dbReference type="PANTHER" id="PTHR13710">
    <property type="entry name" value="DNA HELICASE RECQ FAMILY MEMBER"/>
    <property type="match status" value="1"/>
</dbReference>
<proteinExistence type="inferred from homology"/>
<evidence type="ECO:0000256" key="4">
    <source>
        <dbReference type="ARBA" id="ARBA00022741"/>
    </source>
</evidence>
<comment type="subcellular location">
    <subcellularLocation>
        <location evidence="2">Nucleus</location>
    </subcellularLocation>
</comment>
<keyword evidence="5" id="KW-0378">Hydrolase</keyword>
<dbReference type="InterPro" id="IPR002121">
    <property type="entry name" value="HRDC_dom"/>
</dbReference>
<feature type="region of interest" description="Disordered" evidence="13">
    <location>
        <begin position="961"/>
        <end position="998"/>
    </location>
</feature>
<evidence type="ECO:0000259" key="15">
    <source>
        <dbReference type="PROSITE" id="PS51194"/>
    </source>
</evidence>
<dbReference type="GO" id="GO:0005634">
    <property type="term" value="C:nucleus"/>
    <property type="evidence" value="ECO:0007669"/>
    <property type="project" value="UniProtKB-SubCell"/>
</dbReference>
<dbReference type="InterPro" id="IPR011545">
    <property type="entry name" value="DEAD/DEAH_box_helicase_dom"/>
</dbReference>
<feature type="domain" description="Helicase C-terminal" evidence="15">
    <location>
        <begin position="658"/>
        <end position="805"/>
    </location>
</feature>
<feature type="compositionally biased region" description="Polar residues" evidence="13">
    <location>
        <begin position="99"/>
        <end position="110"/>
    </location>
</feature>
<evidence type="ECO:0000256" key="11">
    <source>
        <dbReference type="ARBA" id="ARBA00034617"/>
    </source>
</evidence>
<dbReference type="EC" id="5.6.2.4" evidence="12"/>
<dbReference type="GO" id="GO:0000724">
    <property type="term" value="P:double-strand break repair via homologous recombination"/>
    <property type="evidence" value="ECO:0007669"/>
    <property type="project" value="TreeGrafter"/>
</dbReference>
<name>A0A1Y2B2Q1_9TREE</name>
<dbReference type="GO" id="GO:0003677">
    <property type="term" value="F:DNA binding"/>
    <property type="evidence" value="ECO:0007669"/>
    <property type="project" value="UniProtKB-KW"/>
</dbReference>
<dbReference type="GO" id="GO:0005524">
    <property type="term" value="F:ATP binding"/>
    <property type="evidence" value="ECO:0007669"/>
    <property type="project" value="UniProtKB-KW"/>
</dbReference>
<dbReference type="Pfam" id="PF00270">
    <property type="entry name" value="DEAD"/>
    <property type="match status" value="1"/>
</dbReference>
<dbReference type="InterPro" id="IPR004589">
    <property type="entry name" value="DNA_helicase_ATP-dep_RecQ"/>
</dbReference>
<dbReference type="InterPro" id="IPR014001">
    <property type="entry name" value="Helicase_ATP-bd"/>
</dbReference>
<dbReference type="FunFam" id="3.40.50.300:FF:000340">
    <property type="entry name" value="Bloom syndrome, RecQ helicase"/>
    <property type="match status" value="1"/>
</dbReference>
<keyword evidence="7" id="KW-0067">ATP-binding</keyword>
<dbReference type="SUPFAM" id="SSF46785">
    <property type="entry name" value="Winged helix' DNA-binding domain"/>
    <property type="match status" value="1"/>
</dbReference>
<feature type="region of interest" description="Disordered" evidence="13">
    <location>
        <begin position="1011"/>
        <end position="1063"/>
    </location>
</feature>
<dbReference type="Pfam" id="PF00570">
    <property type="entry name" value="HRDC"/>
    <property type="match status" value="1"/>
</dbReference>
<dbReference type="Gene3D" id="1.10.150.80">
    <property type="entry name" value="HRDC domain"/>
    <property type="match status" value="1"/>
</dbReference>
<evidence type="ECO:0000256" key="12">
    <source>
        <dbReference type="ARBA" id="ARBA00034808"/>
    </source>
</evidence>
<dbReference type="SMART" id="SM00490">
    <property type="entry name" value="HELICc"/>
    <property type="match status" value="1"/>
</dbReference>
<feature type="compositionally biased region" description="Low complexity" evidence="13">
    <location>
        <begin position="36"/>
        <end position="47"/>
    </location>
</feature>
<dbReference type="GO" id="GO:0006260">
    <property type="term" value="P:DNA replication"/>
    <property type="evidence" value="ECO:0007669"/>
    <property type="project" value="InterPro"/>
</dbReference>
<feature type="domain" description="Helicase ATP-binding" evidence="14">
    <location>
        <begin position="450"/>
        <end position="633"/>
    </location>
</feature>
<organism evidence="16 17">
    <name type="scientific">Naematelia encephala</name>
    <dbReference type="NCBI Taxonomy" id="71784"/>
    <lineage>
        <taxon>Eukaryota</taxon>
        <taxon>Fungi</taxon>
        <taxon>Dikarya</taxon>
        <taxon>Basidiomycota</taxon>
        <taxon>Agaricomycotina</taxon>
        <taxon>Tremellomycetes</taxon>
        <taxon>Tremellales</taxon>
        <taxon>Naemateliaceae</taxon>
        <taxon>Naematelia</taxon>
    </lineage>
</organism>
<evidence type="ECO:0000256" key="7">
    <source>
        <dbReference type="ARBA" id="ARBA00022840"/>
    </source>
</evidence>
<dbReference type="OrthoDB" id="10261556at2759"/>
<feature type="compositionally biased region" description="Low complexity" evidence="13">
    <location>
        <begin position="964"/>
        <end position="978"/>
    </location>
</feature>
<dbReference type="InParanoid" id="A0A1Y2B2Q1"/>
<dbReference type="SMART" id="SM00956">
    <property type="entry name" value="RQC"/>
    <property type="match status" value="1"/>
</dbReference>
<dbReference type="Pfam" id="PF16124">
    <property type="entry name" value="RecQ_Zn_bind"/>
    <property type="match status" value="1"/>
</dbReference>
<dbReference type="EMBL" id="MCFC01000028">
    <property type="protein sequence ID" value="ORY29016.1"/>
    <property type="molecule type" value="Genomic_DNA"/>
</dbReference>
<dbReference type="Gene3D" id="1.10.10.10">
    <property type="entry name" value="Winged helix-like DNA-binding domain superfamily/Winged helix DNA-binding domain"/>
    <property type="match status" value="1"/>
</dbReference>
<feature type="region of interest" description="Disordered" evidence="13">
    <location>
        <begin position="330"/>
        <end position="364"/>
    </location>
</feature>
<dbReference type="CDD" id="cd17920">
    <property type="entry name" value="DEXHc_RecQ"/>
    <property type="match status" value="1"/>
</dbReference>
<accession>A0A1Y2B2Q1</accession>
<dbReference type="PANTHER" id="PTHR13710:SF153">
    <property type="entry name" value="RECQ-LIKE DNA HELICASE BLM"/>
    <property type="match status" value="1"/>
</dbReference>
<dbReference type="InterPro" id="IPR036388">
    <property type="entry name" value="WH-like_DNA-bd_sf"/>
</dbReference>
<evidence type="ECO:0000256" key="2">
    <source>
        <dbReference type="ARBA" id="ARBA00004123"/>
    </source>
</evidence>
<dbReference type="InterPro" id="IPR032284">
    <property type="entry name" value="RecQ_Zn-bd"/>
</dbReference>
<feature type="region of interest" description="Disordered" evidence="13">
    <location>
        <begin position="222"/>
        <end position="317"/>
    </location>
</feature>
<feature type="compositionally biased region" description="Low complexity" evidence="13">
    <location>
        <begin position="228"/>
        <end position="245"/>
    </location>
</feature>
<gene>
    <name evidence="16" type="ORF">BCR39DRAFT_533606</name>
</gene>
<dbReference type="InterPro" id="IPR018982">
    <property type="entry name" value="RQC_domain"/>
</dbReference>
<dbReference type="AlphaFoldDB" id="A0A1Y2B2Q1"/>